<evidence type="ECO:0000313" key="4">
    <source>
        <dbReference type="EMBL" id="CBH09260.1"/>
    </source>
</evidence>
<dbReference type="EMBL" id="CU463862">
    <property type="protein sequence ID" value="CBH09264.1"/>
    <property type="molecule type" value="Genomic_DNA"/>
</dbReference>
<protein>
    <submittedName>
        <fullName evidence="4">HM00023 protein</fullName>
    </submittedName>
</protein>
<evidence type="ECO:0000256" key="2">
    <source>
        <dbReference type="ARBA" id="ARBA00022801"/>
    </source>
</evidence>
<gene>
    <name evidence="4" type="primary">HM00023</name>
</gene>
<sequence length="96" mass="11077">MLLIKFKWSKNCRLLTEEVRRNKMREGFDVISLTGERGRLARDQNMLPAPTKYSVGKYGVLVEEFENVALPAIKEYDDNSLLVIDEIGKMEFFSSS</sequence>
<organism evidence="4">
    <name type="scientific">Heliconius melpomene</name>
    <name type="common">Postman butterfly</name>
    <dbReference type="NCBI Taxonomy" id="34740"/>
    <lineage>
        <taxon>Eukaryota</taxon>
        <taxon>Metazoa</taxon>
        <taxon>Ecdysozoa</taxon>
        <taxon>Arthropoda</taxon>
        <taxon>Hexapoda</taxon>
        <taxon>Insecta</taxon>
        <taxon>Pterygota</taxon>
        <taxon>Neoptera</taxon>
        <taxon>Endopterygota</taxon>
        <taxon>Lepidoptera</taxon>
        <taxon>Glossata</taxon>
        <taxon>Ditrysia</taxon>
        <taxon>Papilionoidea</taxon>
        <taxon>Nymphalidae</taxon>
        <taxon>Heliconiinae</taxon>
        <taxon>Heliconiini</taxon>
        <taxon>Heliconius</taxon>
    </lineage>
</organism>
<dbReference type="GO" id="GO:0017111">
    <property type="term" value="F:ribonucleoside triphosphate phosphatase activity"/>
    <property type="evidence" value="ECO:0007669"/>
    <property type="project" value="InterPro"/>
</dbReference>
<reference evidence="5" key="2">
    <citation type="submission" date="2009-02" db="EMBL/GenBank/DDBJ databases">
        <authorList>
            <person name="Glithero R."/>
        </authorList>
    </citation>
    <scope>NUCLEOTIDE SEQUENCE</scope>
</reference>
<keyword evidence="2" id="KW-0378">Hydrolase</keyword>
<dbReference type="PANTHER" id="PTHR43146">
    <property type="entry name" value="CANCER-RELATED NUCLEOSIDE-TRIPHOSPHATASE"/>
    <property type="match status" value="1"/>
</dbReference>
<dbReference type="GO" id="GO:0005524">
    <property type="term" value="F:ATP binding"/>
    <property type="evidence" value="ECO:0007669"/>
    <property type="project" value="UniProtKB-KW"/>
</dbReference>
<dbReference type="PANTHER" id="PTHR43146:SF1">
    <property type="entry name" value="CANCER-RELATED NUCLEOSIDE-TRIPHOSPHATASE"/>
    <property type="match status" value="1"/>
</dbReference>
<dbReference type="AlphaFoldDB" id="C9S272"/>
<dbReference type="Gene3D" id="3.40.50.300">
    <property type="entry name" value="P-loop containing nucleotide triphosphate hydrolases"/>
    <property type="match status" value="1"/>
</dbReference>
<accession>C9S272</accession>
<evidence type="ECO:0000256" key="3">
    <source>
        <dbReference type="ARBA" id="ARBA00022840"/>
    </source>
</evidence>
<keyword evidence="1" id="KW-0547">Nucleotide-binding</keyword>
<reference evidence="4" key="3">
    <citation type="journal article" name="Mol. Ecol.">
        <title>Characterization of a hotspot for mimicry: Assembly of a butterfly wing transcriptome to genomic sequence at the HmYb/Sb locus.</title>
        <authorList>
            <person name="Ferguson L."/>
            <person name="Fai Lee S."/>
            <person name="Chamberlain N."/>
            <person name="Nadeau N."/>
            <person name="Joron M."/>
            <person name="Baxter S."/>
            <person name="Wilkinson P."/>
            <person name="Papanicolaou A."/>
            <person name="Kumar S."/>
            <person name="Thuan-Jin Clark R."/>
            <person name="Davidson C."/>
            <person name="Glithero R."/>
            <person name="Beasley H."/>
            <person name="Vogel H."/>
            <person name="Ffrench-Constant R."/>
            <person name="Jiggins C."/>
        </authorList>
    </citation>
    <scope>NUCLEOTIDE SEQUENCE</scope>
</reference>
<name>C9S272_HELME</name>
<dbReference type="Pfam" id="PF03266">
    <property type="entry name" value="NTPase_1"/>
    <property type="match status" value="1"/>
</dbReference>
<evidence type="ECO:0000313" key="5">
    <source>
        <dbReference type="EMBL" id="CBH09264.1"/>
    </source>
</evidence>
<reference evidence="4" key="1">
    <citation type="submission" date="2008-11" db="EMBL/GenBank/DDBJ databases">
        <authorList>
            <person name="Beasley H."/>
        </authorList>
    </citation>
    <scope>NUCLEOTIDE SEQUENCE</scope>
</reference>
<dbReference type="InterPro" id="IPR027417">
    <property type="entry name" value="P-loop_NTPase"/>
</dbReference>
<dbReference type="EMBL" id="CU367882">
    <property type="protein sequence ID" value="CBH09260.1"/>
    <property type="molecule type" value="Genomic_DNA"/>
</dbReference>
<dbReference type="InterPro" id="IPR004948">
    <property type="entry name" value="Nuc-triphosphatase_THEP1"/>
</dbReference>
<evidence type="ECO:0000256" key="1">
    <source>
        <dbReference type="ARBA" id="ARBA00022741"/>
    </source>
</evidence>
<keyword evidence="3" id="KW-0067">ATP-binding</keyword>
<proteinExistence type="predicted"/>